<dbReference type="AlphaFoldDB" id="A0A4Q0SYR7"/>
<comment type="subunit">
    <text evidence="3">Homodimer.</text>
</comment>
<dbReference type="GO" id="GO:0030527">
    <property type="term" value="F:structural constituent of chromatin"/>
    <property type="evidence" value="ECO:0007669"/>
    <property type="project" value="InterPro"/>
</dbReference>
<dbReference type="Pfam" id="PF00216">
    <property type="entry name" value="Bac_DNA_binding"/>
    <property type="match status" value="1"/>
</dbReference>
<keyword evidence="7 12" id="KW-0238">DNA-binding</keyword>
<dbReference type="InterPro" id="IPR000119">
    <property type="entry name" value="Hist_DNA-bd"/>
</dbReference>
<comment type="similarity">
    <text evidence="2 11">Belongs to the bacterial histone-like protein family.</text>
</comment>
<evidence type="ECO:0000256" key="9">
    <source>
        <dbReference type="ARBA" id="ARBA00033227"/>
    </source>
</evidence>
<evidence type="ECO:0000256" key="4">
    <source>
        <dbReference type="ARBA" id="ARBA00016145"/>
    </source>
</evidence>
<dbReference type="RefSeq" id="WP_128914432.1">
    <property type="nucleotide sequence ID" value="NZ_RDSM01000003.1"/>
</dbReference>
<dbReference type="InterPro" id="IPR010992">
    <property type="entry name" value="IHF-like_DNA-bd_dom_sf"/>
</dbReference>
<evidence type="ECO:0000256" key="10">
    <source>
        <dbReference type="ARBA" id="ARBA00046140"/>
    </source>
</evidence>
<comment type="function">
    <text evidence="10">DNA-binding protein that plays a critical role in nucleoid compaction, genome replication and DNA replication and transcription. Binds to both ssDNA and dsDNA with a binding site covering about 15 nucleotides. Displays DNA-supercoiling activity only when associated with the viral DNA topoisomerase 2.</text>
</comment>
<evidence type="ECO:0000256" key="7">
    <source>
        <dbReference type="ARBA" id="ARBA00023125"/>
    </source>
</evidence>
<dbReference type="OrthoDB" id="9799835at2"/>
<dbReference type="Gene3D" id="4.10.520.10">
    <property type="entry name" value="IHF-like DNA-binding proteins"/>
    <property type="match status" value="1"/>
</dbReference>
<evidence type="ECO:0000256" key="2">
    <source>
        <dbReference type="ARBA" id="ARBA00010529"/>
    </source>
</evidence>
<proteinExistence type="inferred from homology"/>
<dbReference type="GO" id="GO:0005829">
    <property type="term" value="C:cytosol"/>
    <property type="evidence" value="ECO:0007669"/>
    <property type="project" value="TreeGrafter"/>
</dbReference>
<evidence type="ECO:0000256" key="11">
    <source>
        <dbReference type="RuleBase" id="RU003939"/>
    </source>
</evidence>
<dbReference type="EMBL" id="RDSM01000003">
    <property type="protein sequence ID" value="RXH54679.1"/>
    <property type="molecule type" value="Genomic_DNA"/>
</dbReference>
<accession>A0A4Q0SYR7</accession>
<evidence type="ECO:0000256" key="8">
    <source>
        <dbReference type="ARBA" id="ARBA00033120"/>
    </source>
</evidence>
<keyword evidence="6" id="KW-0426">Late protein</keyword>
<gene>
    <name evidence="12" type="ORF">GRAN_3783</name>
</gene>
<dbReference type="SMART" id="SM00411">
    <property type="entry name" value="BHL"/>
    <property type="match status" value="1"/>
</dbReference>
<dbReference type="PANTHER" id="PTHR33175">
    <property type="entry name" value="DNA-BINDING PROTEIN HU"/>
    <property type="match status" value="1"/>
</dbReference>
<reference evidence="12 13" key="1">
    <citation type="submission" date="2018-11" db="EMBL/GenBank/DDBJ databases">
        <authorList>
            <person name="Mardanov A.V."/>
            <person name="Ravin N.V."/>
            <person name="Dedysh S.N."/>
        </authorList>
    </citation>
    <scope>NUCLEOTIDE SEQUENCE [LARGE SCALE GENOMIC DNA]</scope>
    <source>
        <strain evidence="12 13">AF10</strain>
    </source>
</reference>
<comment type="subcellular location">
    <subcellularLocation>
        <location evidence="1">Virion</location>
    </subcellularLocation>
</comment>
<evidence type="ECO:0000256" key="1">
    <source>
        <dbReference type="ARBA" id="ARBA00004328"/>
    </source>
</evidence>
<keyword evidence="5" id="KW-0235">DNA replication</keyword>
<evidence type="ECO:0000256" key="6">
    <source>
        <dbReference type="ARBA" id="ARBA00022921"/>
    </source>
</evidence>
<dbReference type="PRINTS" id="PR01727">
    <property type="entry name" value="DNABINDINGHU"/>
</dbReference>
<dbReference type="SUPFAM" id="SSF47729">
    <property type="entry name" value="IHF-like DNA-binding proteins"/>
    <property type="match status" value="1"/>
</dbReference>
<evidence type="ECO:0000313" key="12">
    <source>
        <dbReference type="EMBL" id="RXH54679.1"/>
    </source>
</evidence>
<dbReference type="GO" id="GO:0003677">
    <property type="term" value="F:DNA binding"/>
    <property type="evidence" value="ECO:0007669"/>
    <property type="project" value="UniProtKB-KW"/>
</dbReference>
<sequence>MATKKAAAKKTVAPVTAKATAVPAKKTAAIKKMTKSELVRVVSEKMELTTKQSVALFDLLASTAIQETKKGGEFTIPGLGKLVKAQRAARIGRNPQTGESIKIKAKTTVKFRVAKAAKDAIAPVK</sequence>
<protein>
    <recommendedName>
        <fullName evidence="4">Viral histone-like protein</fullName>
    </recommendedName>
    <alternativeName>
        <fullName evidence="9">DNA-binding protein pA104R</fullName>
    </alternativeName>
    <alternativeName>
        <fullName evidence="8">pA104R</fullName>
    </alternativeName>
</protein>
<keyword evidence="13" id="KW-1185">Reference proteome</keyword>
<evidence type="ECO:0000313" key="13">
    <source>
        <dbReference type="Proteomes" id="UP000289437"/>
    </source>
</evidence>
<comment type="caution">
    <text evidence="12">The sequence shown here is derived from an EMBL/GenBank/DDBJ whole genome shotgun (WGS) entry which is preliminary data.</text>
</comment>
<dbReference type="Proteomes" id="UP000289437">
    <property type="component" value="Unassembled WGS sequence"/>
</dbReference>
<dbReference type="GO" id="GO:0006260">
    <property type="term" value="P:DNA replication"/>
    <property type="evidence" value="ECO:0007669"/>
    <property type="project" value="UniProtKB-KW"/>
</dbReference>
<dbReference type="PANTHER" id="PTHR33175:SF13">
    <property type="entry name" value="HISTONE-LIKE PROTEIN"/>
    <property type="match status" value="1"/>
</dbReference>
<evidence type="ECO:0000256" key="5">
    <source>
        <dbReference type="ARBA" id="ARBA00022705"/>
    </source>
</evidence>
<evidence type="ECO:0000256" key="3">
    <source>
        <dbReference type="ARBA" id="ARBA00011738"/>
    </source>
</evidence>
<name>A0A4Q0SYR7_9BACT</name>
<organism evidence="12 13">
    <name type="scientific">Granulicella sibirica</name>
    <dbReference type="NCBI Taxonomy" id="2479048"/>
    <lineage>
        <taxon>Bacteria</taxon>
        <taxon>Pseudomonadati</taxon>
        <taxon>Acidobacteriota</taxon>
        <taxon>Terriglobia</taxon>
        <taxon>Terriglobales</taxon>
        <taxon>Acidobacteriaceae</taxon>
        <taxon>Granulicella</taxon>
    </lineage>
</organism>
<reference evidence="13" key="2">
    <citation type="submission" date="2019-02" db="EMBL/GenBank/DDBJ databases">
        <title>Granulicella sibirica sp. nov., a psychrotolerant acidobacterium isolated from an organic soil layer in forested tundra, West Siberia.</title>
        <authorList>
            <person name="Oshkin I.Y."/>
            <person name="Kulichevskaya I.S."/>
            <person name="Rijpstra W.I.C."/>
            <person name="Sinninghe Damste J.S."/>
            <person name="Rakitin A.L."/>
            <person name="Ravin N.V."/>
            <person name="Dedysh S.N."/>
        </authorList>
    </citation>
    <scope>NUCLEOTIDE SEQUENCE [LARGE SCALE GENOMIC DNA]</scope>
    <source>
        <strain evidence="13">AF10</strain>
    </source>
</reference>